<evidence type="ECO:0000256" key="1">
    <source>
        <dbReference type="SAM" id="MobiDB-lite"/>
    </source>
</evidence>
<evidence type="ECO:0000313" key="4">
    <source>
        <dbReference type="Proteomes" id="UP000218231"/>
    </source>
</evidence>
<keyword evidence="2" id="KW-0472">Membrane</keyword>
<feature type="transmembrane region" description="Helical" evidence="2">
    <location>
        <begin position="816"/>
        <end position="834"/>
    </location>
</feature>
<feature type="transmembrane region" description="Helical" evidence="2">
    <location>
        <begin position="592"/>
        <end position="610"/>
    </location>
</feature>
<feature type="compositionally biased region" description="Basic residues" evidence="1">
    <location>
        <begin position="954"/>
        <end position="970"/>
    </location>
</feature>
<keyword evidence="2" id="KW-0812">Transmembrane</keyword>
<dbReference type="GO" id="GO:0030659">
    <property type="term" value="C:cytoplasmic vesicle membrane"/>
    <property type="evidence" value="ECO:0007669"/>
    <property type="project" value="TreeGrafter"/>
</dbReference>
<evidence type="ECO:0000256" key="2">
    <source>
        <dbReference type="SAM" id="Phobius"/>
    </source>
</evidence>
<feature type="compositionally biased region" description="Polar residues" evidence="1">
    <location>
        <begin position="72"/>
        <end position="91"/>
    </location>
</feature>
<feature type="compositionally biased region" description="Basic and acidic residues" evidence="1">
    <location>
        <begin position="121"/>
        <end position="132"/>
    </location>
</feature>
<dbReference type="EMBL" id="LIAE01009369">
    <property type="protein sequence ID" value="PAV70037.1"/>
    <property type="molecule type" value="Genomic_DNA"/>
</dbReference>
<dbReference type="GO" id="GO:0005886">
    <property type="term" value="C:plasma membrane"/>
    <property type="evidence" value="ECO:0007669"/>
    <property type="project" value="TreeGrafter"/>
</dbReference>
<dbReference type="AlphaFoldDB" id="A0A2A2K7R9"/>
<dbReference type="GO" id="GO:0018996">
    <property type="term" value="P:molting cycle, collagen and cuticulin-based cuticle"/>
    <property type="evidence" value="ECO:0007669"/>
    <property type="project" value="TreeGrafter"/>
</dbReference>
<dbReference type="PANTHER" id="PTHR10796">
    <property type="entry name" value="PATCHED-RELATED"/>
    <property type="match status" value="1"/>
</dbReference>
<feature type="transmembrane region" description="Helical" evidence="2">
    <location>
        <begin position="514"/>
        <end position="533"/>
    </location>
</feature>
<organism evidence="3 4">
    <name type="scientific">Diploscapter pachys</name>
    <dbReference type="NCBI Taxonomy" id="2018661"/>
    <lineage>
        <taxon>Eukaryota</taxon>
        <taxon>Metazoa</taxon>
        <taxon>Ecdysozoa</taxon>
        <taxon>Nematoda</taxon>
        <taxon>Chromadorea</taxon>
        <taxon>Rhabditida</taxon>
        <taxon>Rhabditina</taxon>
        <taxon>Rhabditomorpha</taxon>
        <taxon>Rhabditoidea</taxon>
        <taxon>Rhabditidae</taxon>
        <taxon>Diploscapter</taxon>
    </lineage>
</organism>
<feature type="compositionally biased region" description="Low complexity" evidence="1">
    <location>
        <begin position="17"/>
        <end position="36"/>
    </location>
</feature>
<dbReference type="PANTHER" id="PTHR10796:SF187">
    <property type="entry name" value="SSD DOMAIN-CONTAINING PROTEIN"/>
    <property type="match status" value="1"/>
</dbReference>
<accession>A0A2A2K7R9</accession>
<feature type="transmembrane region" description="Helical" evidence="2">
    <location>
        <begin position="788"/>
        <end position="810"/>
    </location>
</feature>
<reference evidence="3 4" key="1">
    <citation type="journal article" date="2017" name="Curr. Biol.">
        <title>Genome architecture and evolution of a unichromosomal asexual nematode.</title>
        <authorList>
            <person name="Fradin H."/>
            <person name="Zegar C."/>
            <person name="Gutwein M."/>
            <person name="Lucas J."/>
            <person name="Kovtun M."/>
            <person name="Corcoran D."/>
            <person name="Baugh L.R."/>
            <person name="Kiontke K."/>
            <person name="Gunsalus K."/>
            <person name="Fitch D.H."/>
            <person name="Piano F."/>
        </authorList>
    </citation>
    <scope>NUCLEOTIDE SEQUENCE [LARGE SCALE GENOMIC DNA]</scope>
    <source>
        <strain evidence="3">PF1309</strain>
    </source>
</reference>
<proteinExistence type="predicted"/>
<feature type="region of interest" description="Disordered" evidence="1">
    <location>
        <begin position="1"/>
        <end position="218"/>
    </location>
</feature>
<keyword evidence="2" id="KW-1133">Transmembrane helix</keyword>
<gene>
    <name evidence="3" type="ORF">WR25_06533</name>
</gene>
<feature type="region of interest" description="Disordered" evidence="1">
    <location>
        <begin position="924"/>
        <end position="1028"/>
    </location>
</feature>
<feature type="compositionally biased region" description="Basic and acidic residues" evidence="1">
    <location>
        <begin position="140"/>
        <end position="171"/>
    </location>
</feature>
<keyword evidence="4" id="KW-1185">Reference proteome</keyword>
<feature type="transmembrane region" description="Helical" evidence="2">
    <location>
        <begin position="297"/>
        <end position="317"/>
    </location>
</feature>
<dbReference type="GO" id="GO:0006897">
    <property type="term" value="P:endocytosis"/>
    <property type="evidence" value="ECO:0007669"/>
    <property type="project" value="TreeGrafter"/>
</dbReference>
<sequence length="1070" mass="119378">MGEPGDEGPQGDTGSVGMPDGAPGPAGDEGLPGDDAQYCPCPSRNANADIGGGQGNYGNSQGSYLQMPYTGIGSSDALSTPLYSTTNSSSAAPIRIQRKSASIPPPGPPDPPPLTDTSESESEHHNDSDLAKLKSASDFADDRERRLKERIEKERRELEEQRKEANGKKTEPSAPRLPEQSVGSTTVEISSTTGSSGGHTKLNERGSYVEEPPSGATTLERVKSLKEPNDKETALVRRIHNDLHMAHYVQKFEVASPPQIVSDQSCGVYQIRSLRFAEAGLRRALWYMGKSIANHSMLYALIPLMLLCLAFISPLLYRSNIYMSSPFPYLLDLSRSDKISNGIGLIKAAGNSDFNYSNPAFDRIDFRDPNTFAVLLKADSPKDNILRRDAVLAYTALKKKLDHYPNGEKQFLSRCSAECEVERDMVDRVIKKSSQVALTFPETFVSLNRESTNLSKIYLGSTIGGVDIDSDGAISRAQALLMTFRLSQDLDGENLTLWLRNFRDQISTTSAPNVTMYVWSLEAFIFSVIESLWQSKPLVGLQIALVLGISCVGSLLVQFSGSRSFDPLMWPMFFIVIVAMGVFAPNQHMQNSYPIVFVCTIYMIFAIWGCTNMKIDLKEEDFVPKNSPSSKFKQLYDEMFGKTTQFMEITIENVVDYHDHSVRTAIFEMLEKAVNDGYATRFVSWLNEFIKFEKNSIYDVNPDTFVPVVNLVFLSSESYRRFASDIVFDRYQTQIVKSRMYLDLTQKGIDHRTTLVENLLQYAKDNHIPMSVTIPSSYSLRHDITASFLPTLFACVLPVVSYIPLLLVTVPIVVDIWKILLLSSAACLLHYLFFMPNMMQLLSEQFAVGCCSSPSCTDCCCDVDDESSIYYIPTTSRAIHPEEIYAHASYTYSVPKSITVPPSYLAIAGPPSIATSFIADYGSHPGIGDKTGRQTRRSGRHSESSVAPSESHTPRRQKRHSRHRRNHHSNHGKDDSIYEAPPSPKPTHHSESPQRFRRHASDQNASNRQNQSGSRNDNMPNQSPRVWGGGMFYGDMNSNDIRHSQQPPMWPPYMVYTPGMASRMPYSSRR</sequence>
<feature type="compositionally biased region" description="Low complexity" evidence="1">
    <location>
        <begin position="181"/>
        <end position="194"/>
    </location>
</feature>
<evidence type="ECO:0008006" key="5">
    <source>
        <dbReference type="Google" id="ProtNLM"/>
    </source>
</evidence>
<feature type="transmembrane region" description="Helical" evidence="2">
    <location>
        <begin position="569"/>
        <end position="586"/>
    </location>
</feature>
<feature type="compositionally biased region" description="Pro residues" evidence="1">
    <location>
        <begin position="103"/>
        <end position="114"/>
    </location>
</feature>
<dbReference type="InterPro" id="IPR051697">
    <property type="entry name" value="Patched_domain-protein"/>
</dbReference>
<dbReference type="OrthoDB" id="5854469at2759"/>
<protein>
    <recommendedName>
        <fullName evidence="5">SSD domain-containing protein</fullName>
    </recommendedName>
</protein>
<feature type="compositionally biased region" description="Polar residues" evidence="1">
    <location>
        <begin position="1002"/>
        <end position="1024"/>
    </location>
</feature>
<name>A0A2A2K7R9_9BILA</name>
<comment type="caution">
    <text evidence="3">The sequence shown here is derived from an EMBL/GenBank/DDBJ whole genome shotgun (WGS) entry which is preliminary data.</text>
</comment>
<evidence type="ECO:0000313" key="3">
    <source>
        <dbReference type="EMBL" id="PAV70037.1"/>
    </source>
</evidence>
<feature type="transmembrane region" description="Helical" evidence="2">
    <location>
        <begin position="539"/>
        <end position="557"/>
    </location>
</feature>
<dbReference type="Proteomes" id="UP000218231">
    <property type="component" value="Unassembled WGS sequence"/>
</dbReference>